<dbReference type="InterPro" id="IPR036465">
    <property type="entry name" value="vWFA_dom_sf"/>
</dbReference>
<protein>
    <recommendedName>
        <fullName evidence="1">VWFA domain-containing protein</fullName>
    </recommendedName>
</protein>
<sequence>MAQFADTESHPVFPVYLLTDVSYSMAGAPIAAVNASLPELKHVIDEDPMVGELARVCILSFAEDARVELPLADLQYAELPLLESRGNTNFAAAFALARTEIEAGIRALGTGTRFYRPVVFFMSDGMHNAVEDWRDPLRALIDRNWPFFPEIVSFGFGDADAEALGTIASRYAFKANGEDTTAQVREIMSTLVRSIQRTSGSMGSGGQGELVVDVEPSKYTPLPILEVR</sequence>
<name>A0A5M3XJX8_9ACTN</name>
<dbReference type="Gene3D" id="3.40.50.410">
    <property type="entry name" value="von Willebrand factor, type A domain"/>
    <property type="match status" value="1"/>
</dbReference>
<keyword evidence="3" id="KW-1185">Reference proteome</keyword>
<comment type="caution">
    <text evidence="2">The sequence shown here is derived from an EMBL/GenBank/DDBJ whole genome shotgun (WGS) entry which is preliminary data.</text>
</comment>
<dbReference type="Pfam" id="PF00092">
    <property type="entry name" value="VWA"/>
    <property type="match status" value="1"/>
</dbReference>
<dbReference type="SUPFAM" id="SSF53300">
    <property type="entry name" value="vWA-like"/>
    <property type="match status" value="1"/>
</dbReference>
<accession>A0A5M3XJX8</accession>
<evidence type="ECO:0000313" key="3">
    <source>
        <dbReference type="Proteomes" id="UP000377595"/>
    </source>
</evidence>
<dbReference type="RefSeq" id="WP_155346045.1">
    <property type="nucleotide sequence ID" value="NZ_BAAAHM010000008.1"/>
</dbReference>
<feature type="domain" description="VWFA" evidence="1">
    <location>
        <begin position="12"/>
        <end position="188"/>
    </location>
</feature>
<reference evidence="2 3" key="1">
    <citation type="submission" date="2019-10" db="EMBL/GenBank/DDBJ databases">
        <title>Whole genome shotgun sequence of Acrocarpospora pleiomorpha NBRC 16267.</title>
        <authorList>
            <person name="Ichikawa N."/>
            <person name="Kimura A."/>
            <person name="Kitahashi Y."/>
            <person name="Komaki H."/>
            <person name="Oguchi A."/>
        </authorList>
    </citation>
    <scope>NUCLEOTIDE SEQUENCE [LARGE SCALE GENOMIC DNA]</scope>
    <source>
        <strain evidence="2 3">NBRC 16267</strain>
    </source>
</reference>
<evidence type="ECO:0000259" key="1">
    <source>
        <dbReference type="SMART" id="SM00327"/>
    </source>
</evidence>
<dbReference type="Proteomes" id="UP000377595">
    <property type="component" value="Unassembled WGS sequence"/>
</dbReference>
<dbReference type="InterPro" id="IPR002035">
    <property type="entry name" value="VWF_A"/>
</dbReference>
<evidence type="ECO:0000313" key="2">
    <source>
        <dbReference type="EMBL" id="GES21036.1"/>
    </source>
</evidence>
<proteinExistence type="predicted"/>
<dbReference type="EMBL" id="BLAF01000020">
    <property type="protein sequence ID" value="GES21036.1"/>
    <property type="molecule type" value="Genomic_DNA"/>
</dbReference>
<dbReference type="OrthoDB" id="9806395at2"/>
<dbReference type="AlphaFoldDB" id="A0A5M3XJX8"/>
<dbReference type="SMART" id="SM00327">
    <property type="entry name" value="VWA"/>
    <property type="match status" value="1"/>
</dbReference>
<organism evidence="2 3">
    <name type="scientific">Acrocarpospora pleiomorpha</name>
    <dbReference type="NCBI Taxonomy" id="90975"/>
    <lineage>
        <taxon>Bacteria</taxon>
        <taxon>Bacillati</taxon>
        <taxon>Actinomycetota</taxon>
        <taxon>Actinomycetes</taxon>
        <taxon>Streptosporangiales</taxon>
        <taxon>Streptosporangiaceae</taxon>
        <taxon>Acrocarpospora</taxon>
    </lineage>
</organism>
<gene>
    <name evidence="2" type="ORF">Aple_039320</name>
</gene>